<evidence type="ECO:0000313" key="5">
    <source>
        <dbReference type="RefSeq" id="XP_035663623.1"/>
    </source>
</evidence>
<dbReference type="InterPro" id="IPR001283">
    <property type="entry name" value="CRISP-related"/>
</dbReference>
<dbReference type="PRINTS" id="PR00837">
    <property type="entry name" value="V5TPXLIKE"/>
</dbReference>
<protein>
    <submittedName>
        <fullName evidence="5">Venom allergen 5.02-like</fullName>
    </submittedName>
</protein>
<proteinExistence type="inferred from homology"/>
<organism evidence="4 5">
    <name type="scientific">Branchiostoma floridae</name>
    <name type="common">Florida lancelet</name>
    <name type="synonym">Amphioxus</name>
    <dbReference type="NCBI Taxonomy" id="7739"/>
    <lineage>
        <taxon>Eukaryota</taxon>
        <taxon>Metazoa</taxon>
        <taxon>Chordata</taxon>
        <taxon>Cephalochordata</taxon>
        <taxon>Leptocardii</taxon>
        <taxon>Amphioxiformes</taxon>
        <taxon>Branchiostomatidae</taxon>
        <taxon>Branchiostoma</taxon>
    </lineage>
</organism>
<dbReference type="InterPro" id="IPR014044">
    <property type="entry name" value="CAP_dom"/>
</dbReference>
<feature type="domain" description="SCP" evidence="3">
    <location>
        <begin position="34"/>
        <end position="169"/>
    </location>
</feature>
<gene>
    <name evidence="5" type="primary">LOC118407275</name>
</gene>
<keyword evidence="2" id="KW-0732">Signal</keyword>
<dbReference type="PRINTS" id="PR00838">
    <property type="entry name" value="V5ALLERGEN"/>
</dbReference>
<dbReference type="RefSeq" id="XP_035663623.1">
    <property type="nucleotide sequence ID" value="XM_035807730.1"/>
</dbReference>
<evidence type="ECO:0000256" key="2">
    <source>
        <dbReference type="SAM" id="SignalP"/>
    </source>
</evidence>
<evidence type="ECO:0000313" key="4">
    <source>
        <dbReference type="Proteomes" id="UP000001554"/>
    </source>
</evidence>
<dbReference type="GO" id="GO:0005615">
    <property type="term" value="C:extracellular space"/>
    <property type="evidence" value="ECO:0000318"/>
    <property type="project" value="GO_Central"/>
</dbReference>
<dbReference type="Proteomes" id="UP000001554">
    <property type="component" value="Unplaced"/>
</dbReference>
<reference evidence="5" key="1">
    <citation type="submission" date="2025-08" db="UniProtKB">
        <authorList>
            <consortium name="RefSeq"/>
        </authorList>
    </citation>
    <scope>IDENTIFICATION</scope>
    <source>
        <strain evidence="5">S238N-H82</strain>
        <tissue evidence="5">Testes</tissue>
    </source>
</reference>
<dbReference type="AlphaFoldDB" id="A0A9J7KKA4"/>
<evidence type="ECO:0000256" key="1">
    <source>
        <dbReference type="ARBA" id="ARBA00009923"/>
    </source>
</evidence>
<dbReference type="KEGG" id="bfo:118407275"/>
<feature type="chain" id="PRO_5039931710" evidence="2">
    <location>
        <begin position="30"/>
        <end position="169"/>
    </location>
</feature>
<dbReference type="Pfam" id="PF00188">
    <property type="entry name" value="CAP"/>
    <property type="match status" value="1"/>
</dbReference>
<dbReference type="SUPFAM" id="SSF55797">
    <property type="entry name" value="PR-1-like"/>
    <property type="match status" value="1"/>
</dbReference>
<dbReference type="SMART" id="SM00198">
    <property type="entry name" value="SCP"/>
    <property type="match status" value="1"/>
</dbReference>
<sequence length="169" mass="18232">MFIPLPFRRASTFVWLAVIFVSGILRARASLTANDEAVLLEKHRELRKGVGAADMESMTWHSELATMAQTWAETCSTGHGGTSGSSAFGDDIGQNIFKTSGSSVGDYNSVVQAWFDEVEFYNYNSASCQSGRTCTHYTQLVWAESKAVGCGSHTCSGDGTYVVCNYGPG</sequence>
<feature type="signal peptide" evidence="2">
    <location>
        <begin position="1"/>
        <end position="29"/>
    </location>
</feature>
<accession>A0A9J7KKA4</accession>
<dbReference type="Gene3D" id="3.40.33.10">
    <property type="entry name" value="CAP"/>
    <property type="match status" value="1"/>
</dbReference>
<dbReference type="GeneID" id="118407275"/>
<comment type="similarity">
    <text evidence="1">Belongs to the CRISP family.</text>
</comment>
<evidence type="ECO:0000259" key="3">
    <source>
        <dbReference type="SMART" id="SM00198"/>
    </source>
</evidence>
<dbReference type="PANTHER" id="PTHR10334">
    <property type="entry name" value="CYSTEINE-RICH SECRETORY PROTEIN-RELATED"/>
    <property type="match status" value="1"/>
</dbReference>
<dbReference type="InterPro" id="IPR035940">
    <property type="entry name" value="CAP_sf"/>
</dbReference>
<dbReference type="InterPro" id="IPR002413">
    <property type="entry name" value="V5_allergen-like"/>
</dbReference>
<keyword evidence="4" id="KW-1185">Reference proteome</keyword>
<dbReference type="OrthoDB" id="10059264at2759"/>
<dbReference type="OMA" id="FWGSAGY"/>
<name>A0A9J7KKA4_BRAFL</name>